<keyword evidence="3" id="KW-1185">Reference proteome</keyword>
<dbReference type="AlphaFoldDB" id="A0ABD5NPY7"/>
<evidence type="ECO:0000313" key="3">
    <source>
        <dbReference type="Proteomes" id="UP001595846"/>
    </source>
</evidence>
<gene>
    <name evidence="2" type="ORF">ACFOUR_11235</name>
</gene>
<proteinExistence type="predicted"/>
<protein>
    <submittedName>
        <fullName evidence="2">Uncharacterized protein</fullName>
    </submittedName>
</protein>
<feature type="region of interest" description="Disordered" evidence="1">
    <location>
        <begin position="1"/>
        <end position="21"/>
    </location>
</feature>
<dbReference type="EMBL" id="JBHSAQ010000009">
    <property type="protein sequence ID" value="MFC3958935.1"/>
    <property type="molecule type" value="Genomic_DNA"/>
</dbReference>
<evidence type="ECO:0000313" key="2">
    <source>
        <dbReference type="EMBL" id="MFC3958935.1"/>
    </source>
</evidence>
<comment type="caution">
    <text evidence="2">The sequence shown here is derived from an EMBL/GenBank/DDBJ whole genome shotgun (WGS) entry which is preliminary data.</text>
</comment>
<dbReference type="Proteomes" id="UP001595846">
    <property type="component" value="Unassembled WGS sequence"/>
</dbReference>
<dbReference type="GeneID" id="73901873"/>
<sequence>MSTNTTDSQDSTGPRSKTPTPADRIFRSHIVLGTDVRGCIHHYVKDYDREYITEDGGAVYVVGEGGLSGAYSLGAHSLTEWVEQVERVTGWEECHVITGLVEAIGR</sequence>
<feature type="compositionally biased region" description="Polar residues" evidence="1">
    <location>
        <begin position="1"/>
        <end position="19"/>
    </location>
</feature>
<accession>A0ABD5NPY7</accession>
<organism evidence="2 3">
    <name type="scientific">Halovivax cerinus</name>
    <dbReference type="NCBI Taxonomy" id="1487865"/>
    <lineage>
        <taxon>Archaea</taxon>
        <taxon>Methanobacteriati</taxon>
        <taxon>Methanobacteriota</taxon>
        <taxon>Stenosarchaea group</taxon>
        <taxon>Halobacteria</taxon>
        <taxon>Halobacteriales</taxon>
        <taxon>Natrialbaceae</taxon>
        <taxon>Halovivax</taxon>
    </lineage>
</organism>
<dbReference type="RefSeq" id="WP_256532768.1">
    <property type="nucleotide sequence ID" value="NZ_CP101824.1"/>
</dbReference>
<reference evidence="2 3" key="1">
    <citation type="journal article" date="2019" name="Int. J. Syst. Evol. Microbiol.">
        <title>The Global Catalogue of Microorganisms (GCM) 10K type strain sequencing project: providing services to taxonomists for standard genome sequencing and annotation.</title>
        <authorList>
            <consortium name="The Broad Institute Genomics Platform"/>
            <consortium name="The Broad Institute Genome Sequencing Center for Infectious Disease"/>
            <person name="Wu L."/>
            <person name="Ma J."/>
        </authorList>
    </citation>
    <scope>NUCLEOTIDE SEQUENCE [LARGE SCALE GENOMIC DNA]</scope>
    <source>
        <strain evidence="2 3">IBRC-M 10256</strain>
    </source>
</reference>
<evidence type="ECO:0000256" key="1">
    <source>
        <dbReference type="SAM" id="MobiDB-lite"/>
    </source>
</evidence>
<name>A0ABD5NPY7_9EURY</name>